<dbReference type="GO" id="GO:0098887">
    <property type="term" value="P:neurotransmitter receptor transport, endosome to postsynaptic membrane"/>
    <property type="evidence" value="ECO:0007669"/>
    <property type="project" value="TreeGrafter"/>
</dbReference>
<protein>
    <submittedName>
        <fullName evidence="6">Glutamate receptor interacting protein 2a</fullName>
    </submittedName>
</protein>
<feature type="domain" description="PDZ" evidence="5">
    <location>
        <begin position="469"/>
        <end position="552"/>
    </location>
</feature>
<evidence type="ECO:0000259" key="5">
    <source>
        <dbReference type="PROSITE" id="PS50106"/>
    </source>
</evidence>
<organism evidence="6 7">
    <name type="scientific">Scophthalmus maximus</name>
    <name type="common">Turbot</name>
    <name type="synonym">Psetta maxima</name>
    <dbReference type="NCBI Taxonomy" id="52904"/>
    <lineage>
        <taxon>Eukaryota</taxon>
        <taxon>Metazoa</taxon>
        <taxon>Chordata</taxon>
        <taxon>Craniata</taxon>
        <taxon>Vertebrata</taxon>
        <taxon>Euteleostomi</taxon>
        <taxon>Actinopterygii</taxon>
        <taxon>Neopterygii</taxon>
        <taxon>Teleostei</taxon>
        <taxon>Neoteleostei</taxon>
        <taxon>Acanthomorphata</taxon>
        <taxon>Carangaria</taxon>
        <taxon>Pleuronectiformes</taxon>
        <taxon>Pleuronectoidei</taxon>
        <taxon>Scophthalmidae</taxon>
        <taxon>Scophthalmus</taxon>
    </lineage>
</organism>
<keyword evidence="2" id="KW-0963">Cytoplasm</keyword>
<evidence type="ECO:0000256" key="4">
    <source>
        <dbReference type="SAM" id="MobiDB-lite"/>
    </source>
</evidence>
<feature type="domain" description="PDZ" evidence="5">
    <location>
        <begin position="368"/>
        <end position="443"/>
    </location>
</feature>
<dbReference type="FunFam" id="2.30.42.10:FF:000022">
    <property type="entry name" value="Glutamate receptor interacting protein 1"/>
    <property type="match status" value="1"/>
</dbReference>
<dbReference type="CDD" id="cd06681">
    <property type="entry name" value="PDZ2_GRIP1-2-like"/>
    <property type="match status" value="1"/>
</dbReference>
<feature type="region of interest" description="Disordered" evidence="4">
    <location>
        <begin position="654"/>
        <end position="673"/>
    </location>
</feature>
<dbReference type="SMART" id="SM00228">
    <property type="entry name" value="PDZ"/>
    <property type="match status" value="6"/>
</dbReference>
<dbReference type="SUPFAM" id="SSF50156">
    <property type="entry name" value="PDZ domain-like"/>
    <property type="match status" value="6"/>
</dbReference>
<name>A0A8D3DA33_SCOMX</name>
<feature type="compositionally biased region" description="Low complexity" evidence="4">
    <location>
        <begin position="1"/>
        <end position="15"/>
    </location>
</feature>
<dbReference type="FunFam" id="2.30.42.10:FF:000034">
    <property type="entry name" value="Glutamate receptor interacting protein 1"/>
    <property type="match status" value="1"/>
</dbReference>
<dbReference type="AlphaFoldDB" id="A0A8D3DA33"/>
<dbReference type="PANTHER" id="PTHR46227">
    <property type="entry name" value="GLUTAMATE RECEPTOR-INTERACTING PROTEIN GRIP"/>
    <property type="match status" value="1"/>
</dbReference>
<reference evidence="6" key="2">
    <citation type="submission" date="2025-08" db="UniProtKB">
        <authorList>
            <consortium name="Ensembl"/>
        </authorList>
    </citation>
    <scope>IDENTIFICATION</scope>
</reference>
<dbReference type="FunFam" id="2.30.42.10:FF:000021">
    <property type="entry name" value="Glutamate receptor interacting protein 1"/>
    <property type="match status" value="1"/>
</dbReference>
<dbReference type="CDD" id="cd06687">
    <property type="entry name" value="PDZ1_GRIP1-2-like"/>
    <property type="match status" value="1"/>
</dbReference>
<dbReference type="Proteomes" id="UP000694558">
    <property type="component" value="Chromosome 11"/>
</dbReference>
<dbReference type="Ensembl" id="ENSSMAT00000071996.1">
    <property type="protein sequence ID" value="ENSSMAP00000056392.1"/>
    <property type="gene ID" value="ENSSMAG00000009770.2"/>
</dbReference>
<dbReference type="Gene3D" id="2.30.42.10">
    <property type="match status" value="6"/>
</dbReference>
<keyword evidence="3" id="KW-0677">Repeat</keyword>
<comment type="subcellular location">
    <subcellularLocation>
        <location evidence="1">Cytoplasm</location>
    </subcellularLocation>
</comment>
<dbReference type="PANTHER" id="PTHR46227:SF5">
    <property type="entry name" value="GLUTAMATE RECEPTOR INTERACTING PROTEIN 2 ISOFORM X1"/>
    <property type="match status" value="1"/>
</dbReference>
<feature type="region of interest" description="Disordered" evidence="4">
    <location>
        <begin position="1"/>
        <end position="31"/>
    </location>
</feature>
<dbReference type="InterPro" id="IPR001478">
    <property type="entry name" value="PDZ"/>
</dbReference>
<dbReference type="CDD" id="cd06686">
    <property type="entry name" value="PDZ4_GRIP1-2-like"/>
    <property type="match status" value="1"/>
</dbReference>
<evidence type="ECO:0000256" key="2">
    <source>
        <dbReference type="ARBA" id="ARBA00022490"/>
    </source>
</evidence>
<evidence type="ECO:0000313" key="6">
    <source>
        <dbReference type="Ensembl" id="ENSSMAP00000056392.1"/>
    </source>
</evidence>
<dbReference type="CDD" id="cd06682">
    <property type="entry name" value="PDZ5_GRIP1-2-like"/>
    <property type="match status" value="1"/>
</dbReference>
<dbReference type="GeneTree" id="ENSGT00940000155615"/>
<evidence type="ECO:0000313" key="7">
    <source>
        <dbReference type="Proteomes" id="UP000694558"/>
    </source>
</evidence>
<proteinExistence type="predicted"/>
<dbReference type="InterPro" id="IPR041489">
    <property type="entry name" value="PDZ_6"/>
</dbReference>
<sequence length="717" mass="77815">MLMEGSSLGLTISGGSDKDGKPRVSNLRPGGLAARSDQLNVGDYIKSVNGINLSKLRHDEIISLLKNIGERVVLEVEYELPPFVLTKTIEVCLQKEGNSFGFVMRGGFHEDWRRSRPLVVTYVRPGGPADREGTLKAGDRVLSIDGMPLNREKHADALTMLMQSGQEALFLIEYDVSAVQQASGPLLVEIVKGPSASLGISLTTTIYRSKQVIIIDKIKAASVVERCGALRAGDILLSIDGTSTEHCSLMEATQLLASTSDIVKLEILPASQSRLPVRPQDTVKVQKSNHHHWDQSSNYCHPPHASHSKTWSSPSHPHNQQDHCKCKLSLVTALLLARHQSRSPSLPLSLASSSVGPGGQIFHVETSEVFLRGDPLTGFGIQLQGGVFATETLSTPPVIRFIEPDSPAERCGLLQVGDRLLSINGIPTEDGTLEEAHQLLRDSALANKVTVEVEFDVAESVVPSSGTFHVKLPKRRGVELGITISASKKPGKPLIISDIRKGSIAHRTGTLEPGDRLLAIDSVRLENCTMEDAMHVLQQAEDMVKLRIQKDEDNIDELEMSGSIIYTVELKRYNGPLGITISGTEEPFDPIVISGLTKKGLAERTGAIHIGDRVLAINGVSLKGKPLSEAIHLLQMAGESVTLKIKKQADSRRPVDREAEFLSDTEDELTDSQKTSKHYEVYSATVPSIDSAMSSWDSSGFDAGYSNQGEVRSMLAA</sequence>
<feature type="compositionally biased region" description="Acidic residues" evidence="4">
    <location>
        <begin position="661"/>
        <end position="670"/>
    </location>
</feature>
<reference evidence="6" key="1">
    <citation type="submission" date="2023-05" db="EMBL/GenBank/DDBJ databases">
        <title>High-quality long-read genome of Scophthalmus maximus.</title>
        <authorList>
            <person name="Lien S."/>
            <person name="Martinez P."/>
        </authorList>
    </citation>
    <scope>NUCLEOTIDE SEQUENCE [LARGE SCALE GENOMIC DNA]</scope>
</reference>
<evidence type="ECO:0000256" key="3">
    <source>
        <dbReference type="ARBA" id="ARBA00022737"/>
    </source>
</evidence>
<gene>
    <name evidence="6" type="primary">LOC118317457</name>
</gene>
<dbReference type="InterPro" id="IPR043545">
    <property type="entry name" value="GRIP1/2"/>
</dbReference>
<feature type="domain" description="PDZ" evidence="5">
    <location>
        <begin position="1"/>
        <end position="80"/>
    </location>
</feature>
<dbReference type="FunFam" id="2.30.42.10:FF:000031">
    <property type="entry name" value="Glutamate receptor interacting protein 1"/>
    <property type="match status" value="1"/>
</dbReference>
<dbReference type="FunFam" id="2.30.42.10:FF:000025">
    <property type="entry name" value="Glutamate receptor interacting protein 1"/>
    <property type="match status" value="1"/>
</dbReference>
<dbReference type="CDD" id="cd06683">
    <property type="entry name" value="PDZ6_GRIP1-2-like"/>
    <property type="match status" value="1"/>
</dbReference>
<dbReference type="GO" id="GO:0005737">
    <property type="term" value="C:cytoplasm"/>
    <property type="evidence" value="ECO:0007669"/>
    <property type="project" value="UniProtKB-SubCell"/>
</dbReference>
<dbReference type="FunFam" id="2.30.42.10:FF:000023">
    <property type="entry name" value="Glutamate receptor interacting protein 1"/>
    <property type="match status" value="1"/>
</dbReference>
<dbReference type="InterPro" id="IPR036034">
    <property type="entry name" value="PDZ_sf"/>
</dbReference>
<feature type="domain" description="PDZ" evidence="5">
    <location>
        <begin position="187"/>
        <end position="271"/>
    </location>
</feature>
<dbReference type="CDD" id="cd06684">
    <property type="entry name" value="PDZ3_GRIP1-2-like"/>
    <property type="match status" value="1"/>
</dbReference>
<feature type="domain" description="PDZ" evidence="5">
    <location>
        <begin position="567"/>
        <end position="649"/>
    </location>
</feature>
<dbReference type="Pfam" id="PF00595">
    <property type="entry name" value="PDZ"/>
    <property type="match status" value="5"/>
</dbReference>
<feature type="region of interest" description="Disordered" evidence="4">
    <location>
        <begin position="286"/>
        <end position="316"/>
    </location>
</feature>
<evidence type="ECO:0000256" key="1">
    <source>
        <dbReference type="ARBA" id="ARBA00004496"/>
    </source>
</evidence>
<dbReference type="Pfam" id="PF17820">
    <property type="entry name" value="PDZ_6"/>
    <property type="match status" value="1"/>
</dbReference>
<feature type="domain" description="PDZ" evidence="5">
    <location>
        <begin position="90"/>
        <end position="176"/>
    </location>
</feature>
<accession>A0A8D3DA33</accession>
<dbReference type="PROSITE" id="PS50106">
    <property type="entry name" value="PDZ"/>
    <property type="match status" value="6"/>
</dbReference>